<protein>
    <submittedName>
        <fullName evidence="2">Uncharacterized protein</fullName>
    </submittedName>
</protein>
<dbReference type="CDD" id="cd23431">
    <property type="entry name" value="beta-trefoil_Ricin_AtEULS3-like"/>
    <property type="match status" value="1"/>
</dbReference>
<dbReference type="PANTHER" id="PTHR31257">
    <property type="entry name" value="RICIN B-LIKE LECTIN EULS3"/>
    <property type="match status" value="1"/>
</dbReference>
<reference evidence="2" key="1">
    <citation type="submission" date="2022-07" db="EMBL/GenBank/DDBJ databases">
        <authorList>
            <person name="Macas J."/>
            <person name="Novak P."/>
            <person name="Neumann P."/>
        </authorList>
    </citation>
    <scope>NUCLEOTIDE SEQUENCE</scope>
</reference>
<feature type="compositionally biased region" description="Basic residues" evidence="1">
    <location>
        <begin position="1"/>
        <end position="11"/>
    </location>
</feature>
<dbReference type="PANTHER" id="PTHR31257:SF2">
    <property type="entry name" value="RICIN B-LIKE LECTIN EULS3"/>
    <property type="match status" value="1"/>
</dbReference>
<evidence type="ECO:0000313" key="2">
    <source>
        <dbReference type="EMBL" id="CAH9127475.1"/>
    </source>
</evidence>
<organism evidence="2 3">
    <name type="scientific">Cuscuta epithymum</name>
    <dbReference type="NCBI Taxonomy" id="186058"/>
    <lineage>
        <taxon>Eukaryota</taxon>
        <taxon>Viridiplantae</taxon>
        <taxon>Streptophyta</taxon>
        <taxon>Embryophyta</taxon>
        <taxon>Tracheophyta</taxon>
        <taxon>Spermatophyta</taxon>
        <taxon>Magnoliopsida</taxon>
        <taxon>eudicotyledons</taxon>
        <taxon>Gunneridae</taxon>
        <taxon>Pentapetalae</taxon>
        <taxon>asterids</taxon>
        <taxon>lamiids</taxon>
        <taxon>Solanales</taxon>
        <taxon>Convolvulaceae</taxon>
        <taxon>Cuscuteae</taxon>
        <taxon>Cuscuta</taxon>
        <taxon>Cuscuta subgen. Cuscuta</taxon>
    </lineage>
</organism>
<dbReference type="SUPFAM" id="SSF50370">
    <property type="entry name" value="Ricin B-like lectins"/>
    <property type="match status" value="1"/>
</dbReference>
<name>A0AAV0EW83_9ASTE</name>
<dbReference type="InterPro" id="IPR040249">
    <property type="entry name" value="Ricin_B-like_lectin_EULS3-like"/>
</dbReference>
<evidence type="ECO:0000313" key="3">
    <source>
        <dbReference type="Proteomes" id="UP001152523"/>
    </source>
</evidence>
<feature type="compositionally biased region" description="Pro residues" evidence="1">
    <location>
        <begin position="40"/>
        <end position="49"/>
    </location>
</feature>
<dbReference type="AlphaFoldDB" id="A0AAV0EW83"/>
<dbReference type="EMBL" id="CAMAPF010000948">
    <property type="protein sequence ID" value="CAH9127475.1"/>
    <property type="molecule type" value="Genomic_DNA"/>
</dbReference>
<comment type="caution">
    <text evidence="2">The sequence shown here is derived from an EMBL/GenBank/DDBJ whole genome shotgun (WGS) entry which is preliminary data.</text>
</comment>
<feature type="region of interest" description="Disordered" evidence="1">
    <location>
        <begin position="1"/>
        <end position="130"/>
    </location>
</feature>
<dbReference type="InterPro" id="IPR035992">
    <property type="entry name" value="Ricin_B-like_lectins"/>
</dbReference>
<sequence>MGSPFGHRHSRHGGEDDPPPPTGLSYVHHTSHVGGREPHPPPFGYPTPPEVGYVQHPEPHNRPSPPPPSVHHPEPEPYGRPYPPPPAVYHPEPHGGTYPPPPAIHQNEPYGAHHPSPAVHHVSHESYQHGFQSNTPDVVYKQSHPHLPEISNRPTVRVFCKAGTNHSLSIRNGKVILAPTDLSDEYQHWIKDEKLSTKVKDEEGLPSFALVNKVTGEAIKHSIGATQPVQLTPYNPSHLDESILWTESKDTGDGYKAIRMVNNIRLNMDAFHGDEDHGGVHDGTTIVLWEWTKGKNQKWKIIPY</sequence>
<dbReference type="Proteomes" id="UP001152523">
    <property type="component" value="Unassembled WGS sequence"/>
</dbReference>
<keyword evidence="3" id="KW-1185">Reference proteome</keyword>
<feature type="compositionally biased region" description="Pro residues" evidence="1">
    <location>
        <begin position="78"/>
        <end position="88"/>
    </location>
</feature>
<proteinExistence type="predicted"/>
<gene>
    <name evidence="2" type="ORF">CEPIT_LOCUS28348</name>
</gene>
<evidence type="ECO:0000256" key="1">
    <source>
        <dbReference type="SAM" id="MobiDB-lite"/>
    </source>
</evidence>
<accession>A0AAV0EW83</accession>
<dbReference type="Gene3D" id="2.80.10.50">
    <property type="match status" value="1"/>
</dbReference>